<dbReference type="InterPro" id="IPR002347">
    <property type="entry name" value="SDR_fam"/>
</dbReference>
<dbReference type="RefSeq" id="XP_037220566.1">
    <property type="nucleotide sequence ID" value="XM_037362645.1"/>
</dbReference>
<comment type="caution">
    <text evidence="2">The sequence shown here is derived from an EMBL/GenBank/DDBJ whole genome shotgun (WGS) entry which is preliminary data.</text>
</comment>
<accession>A0A8H6W8Y1</accession>
<dbReference type="PANTHER" id="PTHR43157:SF31">
    <property type="entry name" value="PHOSPHATIDYLINOSITOL-GLYCAN BIOSYNTHESIS CLASS F PROTEIN"/>
    <property type="match status" value="1"/>
</dbReference>
<reference evidence="2" key="1">
    <citation type="submission" date="2020-05" db="EMBL/GenBank/DDBJ databases">
        <title>Mycena genomes resolve the evolution of fungal bioluminescence.</title>
        <authorList>
            <person name="Tsai I.J."/>
        </authorList>
    </citation>
    <scope>NUCLEOTIDE SEQUENCE</scope>
    <source>
        <strain evidence="2">171206Taipei</strain>
    </source>
</reference>
<dbReference type="Pfam" id="PF00106">
    <property type="entry name" value="adh_short"/>
    <property type="match status" value="1"/>
</dbReference>
<dbReference type="GO" id="GO:0016491">
    <property type="term" value="F:oxidoreductase activity"/>
    <property type="evidence" value="ECO:0007669"/>
    <property type="project" value="UniProtKB-KW"/>
</dbReference>
<protein>
    <submittedName>
        <fullName evidence="2">NAD(P)-binding protein</fullName>
    </submittedName>
</protein>
<dbReference type="PANTHER" id="PTHR43157">
    <property type="entry name" value="PHOSPHATIDYLINOSITOL-GLYCAN BIOSYNTHESIS CLASS F PROTEIN-RELATED"/>
    <property type="match status" value="1"/>
</dbReference>
<keyword evidence="1" id="KW-0560">Oxidoreductase</keyword>
<dbReference type="OrthoDB" id="191139at2759"/>
<dbReference type="SUPFAM" id="SSF51735">
    <property type="entry name" value="NAD(P)-binding Rossmann-fold domains"/>
    <property type="match status" value="1"/>
</dbReference>
<gene>
    <name evidence="2" type="ORF">MIND_00588700</name>
</gene>
<keyword evidence="3" id="KW-1185">Reference proteome</keyword>
<evidence type="ECO:0000313" key="3">
    <source>
        <dbReference type="Proteomes" id="UP000636479"/>
    </source>
</evidence>
<dbReference type="InterPro" id="IPR036291">
    <property type="entry name" value="NAD(P)-bd_dom_sf"/>
</dbReference>
<sequence length="90" mass="9398">MGLFWSQYFPPKATFGVDDIPDLTGQVILVTGGNSGIGFETVKALLAHNAKVYLAARSKSKATEAINALEAATGNALSFGRFGFCERGGG</sequence>
<dbReference type="AlphaFoldDB" id="A0A8H6W8Y1"/>
<organism evidence="2 3">
    <name type="scientific">Mycena indigotica</name>
    <dbReference type="NCBI Taxonomy" id="2126181"/>
    <lineage>
        <taxon>Eukaryota</taxon>
        <taxon>Fungi</taxon>
        <taxon>Dikarya</taxon>
        <taxon>Basidiomycota</taxon>
        <taxon>Agaricomycotina</taxon>
        <taxon>Agaricomycetes</taxon>
        <taxon>Agaricomycetidae</taxon>
        <taxon>Agaricales</taxon>
        <taxon>Marasmiineae</taxon>
        <taxon>Mycenaceae</taxon>
        <taxon>Mycena</taxon>
    </lineage>
</organism>
<dbReference type="Gene3D" id="3.40.50.720">
    <property type="entry name" value="NAD(P)-binding Rossmann-like Domain"/>
    <property type="match status" value="1"/>
</dbReference>
<dbReference type="GeneID" id="59345161"/>
<name>A0A8H6W8Y1_9AGAR</name>
<evidence type="ECO:0000256" key="1">
    <source>
        <dbReference type="ARBA" id="ARBA00023002"/>
    </source>
</evidence>
<evidence type="ECO:0000313" key="2">
    <source>
        <dbReference type="EMBL" id="KAF7303594.1"/>
    </source>
</evidence>
<proteinExistence type="predicted"/>
<dbReference type="Proteomes" id="UP000636479">
    <property type="component" value="Unassembled WGS sequence"/>
</dbReference>
<dbReference type="EMBL" id="JACAZF010000005">
    <property type="protein sequence ID" value="KAF7303594.1"/>
    <property type="molecule type" value="Genomic_DNA"/>
</dbReference>